<sequence>MSLPNDINNNNNNCYDEDYINGSDNEYDDNDDMDMDDANGDDIDIDIMDFMDNRNKNTNINTNQDDAALMNINIEEHGHINDSIVQPARRKVNKIAAAAKAAAAAAATIETNANTDVTTVIPRKNSGIVYENSIISRLYIPDRIYRKELWYHIRLVAPSPTSELPIGQYKWRSKDAIAAYCLQCKCQFTYSVEYIENYYQTFDLLS</sequence>
<gene>
    <name evidence="2" type="ORF">FRACYDRAFT_238350</name>
</gene>
<protein>
    <submittedName>
        <fullName evidence="2">Uncharacterized protein</fullName>
    </submittedName>
</protein>
<accession>A0A1E7FIB6</accession>
<dbReference type="AlphaFoldDB" id="A0A1E7FIB6"/>
<dbReference type="EMBL" id="KV784357">
    <property type="protein sequence ID" value="OEU17920.1"/>
    <property type="molecule type" value="Genomic_DNA"/>
</dbReference>
<feature type="region of interest" description="Disordered" evidence="1">
    <location>
        <begin position="1"/>
        <end position="31"/>
    </location>
</feature>
<dbReference type="OrthoDB" id="119833at2759"/>
<feature type="compositionally biased region" description="Acidic residues" evidence="1">
    <location>
        <begin position="15"/>
        <end position="31"/>
    </location>
</feature>
<name>A0A1E7FIB6_9STRA</name>
<evidence type="ECO:0000313" key="3">
    <source>
        <dbReference type="Proteomes" id="UP000095751"/>
    </source>
</evidence>
<evidence type="ECO:0000313" key="2">
    <source>
        <dbReference type="EMBL" id="OEU17920.1"/>
    </source>
</evidence>
<proteinExistence type="predicted"/>
<dbReference type="KEGG" id="fcy:FRACYDRAFT_238350"/>
<dbReference type="InParanoid" id="A0A1E7FIB6"/>
<dbReference type="Proteomes" id="UP000095751">
    <property type="component" value="Unassembled WGS sequence"/>
</dbReference>
<organism evidence="2 3">
    <name type="scientific">Fragilariopsis cylindrus CCMP1102</name>
    <dbReference type="NCBI Taxonomy" id="635003"/>
    <lineage>
        <taxon>Eukaryota</taxon>
        <taxon>Sar</taxon>
        <taxon>Stramenopiles</taxon>
        <taxon>Ochrophyta</taxon>
        <taxon>Bacillariophyta</taxon>
        <taxon>Bacillariophyceae</taxon>
        <taxon>Bacillariophycidae</taxon>
        <taxon>Bacillariales</taxon>
        <taxon>Bacillariaceae</taxon>
        <taxon>Fragilariopsis</taxon>
    </lineage>
</organism>
<keyword evidence="3" id="KW-1185">Reference proteome</keyword>
<feature type="compositionally biased region" description="Low complexity" evidence="1">
    <location>
        <begin position="1"/>
        <end position="14"/>
    </location>
</feature>
<reference evidence="2 3" key="1">
    <citation type="submission" date="2016-09" db="EMBL/GenBank/DDBJ databases">
        <title>Extensive genetic diversity and differential bi-allelic expression allows diatom success in the polar Southern Ocean.</title>
        <authorList>
            <consortium name="DOE Joint Genome Institute"/>
            <person name="Mock T."/>
            <person name="Otillar R.P."/>
            <person name="Strauss J."/>
            <person name="Dupont C."/>
            <person name="Frickenhaus S."/>
            <person name="Maumus F."/>
            <person name="Mcmullan M."/>
            <person name="Sanges R."/>
            <person name="Schmutz J."/>
            <person name="Toseland A."/>
            <person name="Valas R."/>
            <person name="Veluchamy A."/>
            <person name="Ward B.J."/>
            <person name="Allen A."/>
            <person name="Barry K."/>
            <person name="Falciatore A."/>
            <person name="Ferrante M."/>
            <person name="Fortunato A.E."/>
            <person name="Gloeckner G."/>
            <person name="Gruber A."/>
            <person name="Hipkin R."/>
            <person name="Janech M."/>
            <person name="Kroth P."/>
            <person name="Leese F."/>
            <person name="Lindquist E."/>
            <person name="Lyon B.R."/>
            <person name="Martin J."/>
            <person name="Mayer C."/>
            <person name="Parker M."/>
            <person name="Quesneville H."/>
            <person name="Raymond J."/>
            <person name="Uhlig C."/>
            <person name="Valentin K.U."/>
            <person name="Worden A.Z."/>
            <person name="Armbrust E.V."/>
            <person name="Bowler C."/>
            <person name="Green B."/>
            <person name="Moulton V."/>
            <person name="Van Oosterhout C."/>
            <person name="Grigoriev I."/>
        </authorList>
    </citation>
    <scope>NUCLEOTIDE SEQUENCE [LARGE SCALE GENOMIC DNA]</scope>
    <source>
        <strain evidence="2 3">CCMP1102</strain>
    </source>
</reference>
<evidence type="ECO:0000256" key="1">
    <source>
        <dbReference type="SAM" id="MobiDB-lite"/>
    </source>
</evidence>